<accession>A0A9N9H575</accession>
<sequence>MRAELQEVFQEYELRNIWNSKAEILSDNNFNISDNKTIVNDIKDNNIEELQLLINELLITDPLNIEEYININDEILAEEKISLEEIVNLVKGKSAIEDEMEEEHEIIVTSDILNSIKKLIKYVQ</sequence>
<dbReference type="EMBL" id="CAJVPQ010004856">
    <property type="protein sequence ID" value="CAG8659380.1"/>
    <property type="molecule type" value="Genomic_DNA"/>
</dbReference>
<protein>
    <submittedName>
        <fullName evidence="1">11265_t:CDS:1</fullName>
    </submittedName>
</protein>
<evidence type="ECO:0000313" key="1">
    <source>
        <dbReference type="EMBL" id="CAG8659380.1"/>
    </source>
</evidence>
<name>A0A9N9H575_9GLOM</name>
<dbReference type="AlphaFoldDB" id="A0A9N9H575"/>
<evidence type="ECO:0000313" key="2">
    <source>
        <dbReference type="Proteomes" id="UP000789570"/>
    </source>
</evidence>
<proteinExistence type="predicted"/>
<keyword evidence="2" id="KW-1185">Reference proteome</keyword>
<organism evidence="1 2">
    <name type="scientific">Funneliformis caledonium</name>
    <dbReference type="NCBI Taxonomy" id="1117310"/>
    <lineage>
        <taxon>Eukaryota</taxon>
        <taxon>Fungi</taxon>
        <taxon>Fungi incertae sedis</taxon>
        <taxon>Mucoromycota</taxon>
        <taxon>Glomeromycotina</taxon>
        <taxon>Glomeromycetes</taxon>
        <taxon>Glomerales</taxon>
        <taxon>Glomeraceae</taxon>
        <taxon>Funneliformis</taxon>
    </lineage>
</organism>
<comment type="caution">
    <text evidence="1">The sequence shown here is derived from an EMBL/GenBank/DDBJ whole genome shotgun (WGS) entry which is preliminary data.</text>
</comment>
<dbReference type="Proteomes" id="UP000789570">
    <property type="component" value="Unassembled WGS sequence"/>
</dbReference>
<gene>
    <name evidence="1" type="ORF">FCALED_LOCUS11470</name>
</gene>
<reference evidence="1" key="1">
    <citation type="submission" date="2021-06" db="EMBL/GenBank/DDBJ databases">
        <authorList>
            <person name="Kallberg Y."/>
            <person name="Tangrot J."/>
            <person name="Rosling A."/>
        </authorList>
    </citation>
    <scope>NUCLEOTIDE SEQUENCE</scope>
    <source>
        <strain evidence="1">UK204</strain>
    </source>
</reference>